<comment type="caution">
    <text evidence="2">The sequence shown here is derived from an EMBL/GenBank/DDBJ whole genome shotgun (WGS) entry which is preliminary data.</text>
</comment>
<accession>A0A8H3WDI8</accession>
<feature type="compositionally biased region" description="Polar residues" evidence="1">
    <location>
        <begin position="1"/>
        <end position="12"/>
    </location>
</feature>
<evidence type="ECO:0000256" key="1">
    <source>
        <dbReference type="SAM" id="MobiDB-lite"/>
    </source>
</evidence>
<dbReference type="OrthoDB" id="4851863at2759"/>
<dbReference type="Proteomes" id="UP000434172">
    <property type="component" value="Unassembled WGS sequence"/>
</dbReference>
<evidence type="ECO:0000313" key="2">
    <source>
        <dbReference type="EMBL" id="KAF0326008.1"/>
    </source>
</evidence>
<evidence type="ECO:0000313" key="3">
    <source>
        <dbReference type="Proteomes" id="UP000434172"/>
    </source>
</evidence>
<proteinExistence type="predicted"/>
<reference evidence="2 3" key="1">
    <citation type="submission" date="2019-12" db="EMBL/GenBank/DDBJ databases">
        <title>A genome sequence resource for the geographically widespread anthracnose pathogen Colletotrichum asianum.</title>
        <authorList>
            <person name="Meng Y."/>
        </authorList>
    </citation>
    <scope>NUCLEOTIDE SEQUENCE [LARGE SCALE GENOMIC DNA]</scope>
    <source>
        <strain evidence="2 3">ICMP 18580</strain>
    </source>
</reference>
<protein>
    <submittedName>
        <fullName evidence="2">Uncharacterized protein</fullName>
    </submittedName>
</protein>
<feature type="region of interest" description="Disordered" evidence="1">
    <location>
        <begin position="66"/>
        <end position="109"/>
    </location>
</feature>
<feature type="region of interest" description="Disordered" evidence="1">
    <location>
        <begin position="1"/>
        <end position="29"/>
    </location>
</feature>
<name>A0A8H3WDI8_9PEZI</name>
<sequence length="148" mass="16604">MDYNSTHQSYGSRRNHASNTDEDAPRSDVWTKSCYSSRLGYSSKGTSGTGFTMYSGMIPQDSVVAATKKRGKRTYSSSRKQSVPTGSGERQVKHLTGPTLSEDDAGQSQKDFVMDPAHQFWKWSVESQNWYHLDESACSVMWASRQLD</sequence>
<dbReference type="AlphaFoldDB" id="A0A8H3WDI8"/>
<gene>
    <name evidence="2" type="ORF">GQ607_006826</name>
</gene>
<organism evidence="2 3">
    <name type="scientific">Colletotrichum asianum</name>
    <dbReference type="NCBI Taxonomy" id="702518"/>
    <lineage>
        <taxon>Eukaryota</taxon>
        <taxon>Fungi</taxon>
        <taxon>Dikarya</taxon>
        <taxon>Ascomycota</taxon>
        <taxon>Pezizomycotina</taxon>
        <taxon>Sordariomycetes</taxon>
        <taxon>Hypocreomycetidae</taxon>
        <taxon>Glomerellales</taxon>
        <taxon>Glomerellaceae</taxon>
        <taxon>Colletotrichum</taxon>
        <taxon>Colletotrichum gloeosporioides species complex</taxon>
    </lineage>
</organism>
<feature type="compositionally biased region" description="Polar residues" evidence="1">
    <location>
        <begin position="74"/>
        <end position="85"/>
    </location>
</feature>
<dbReference type="EMBL" id="WOWK01000033">
    <property type="protein sequence ID" value="KAF0326008.1"/>
    <property type="molecule type" value="Genomic_DNA"/>
</dbReference>
<keyword evidence="3" id="KW-1185">Reference proteome</keyword>